<dbReference type="EMBL" id="CP003360">
    <property type="protein sequence ID" value="AFM24938.1"/>
    <property type="molecule type" value="Genomic_DNA"/>
</dbReference>
<dbReference type="Gene3D" id="2.40.110.10">
    <property type="entry name" value="Butyryl-CoA Dehydrogenase, subunit A, domain 2"/>
    <property type="match status" value="1"/>
</dbReference>
<comment type="similarity">
    <text evidence="2 7">Belongs to the acyl-CoA dehydrogenase family.</text>
</comment>
<dbReference type="Pfam" id="PF02770">
    <property type="entry name" value="Acyl-CoA_dh_M"/>
    <property type="match status" value="1"/>
</dbReference>
<sequence>MDFTLPDHILKIKYETREWVENVLNPLSAPLEEEERIPEELVAELKKGRFFGLTIPKEYGGQGWSVVEWFTVLEEIAKAYATVRLIAHCMNGLFWRPLQQYGTEEQRRKYLPKLATGEIWAANTLTEPEAGTGKDINSKTTRDGDDYLINGRKWLISTFPDQTKLLYSFAATEEGITSFLIDLPTEGITFVPMEKMMGCVGPRHYNVIYKDCRVPASSILGEKGKGLDVAFGMLHLSRVSIAFGCIGLAQKMFDLAVAYAKKRSTFGKLLVQRQAIQNNVAQMATEIQAARMLAYEAAWRFDQGQDIVTNAAMAKMFAEQVVTRVSEMALRMHGGVGYTKAYPLERHFRDCRSFHFEEGTEEIQKLLIARKFLK</sequence>
<evidence type="ECO:0000259" key="8">
    <source>
        <dbReference type="Pfam" id="PF00441"/>
    </source>
</evidence>
<dbReference type="Gene3D" id="1.20.140.10">
    <property type="entry name" value="Butyryl-CoA Dehydrogenase, subunit A, domain 3"/>
    <property type="match status" value="1"/>
</dbReference>
<feature type="domain" description="Acyl-CoA dehydrogenase/oxidase N-terminal" evidence="10">
    <location>
        <begin position="12"/>
        <end position="118"/>
    </location>
</feature>
<dbReference type="GO" id="GO:0003995">
    <property type="term" value="F:acyl-CoA dehydrogenase activity"/>
    <property type="evidence" value="ECO:0007669"/>
    <property type="project" value="TreeGrafter"/>
</dbReference>
<keyword evidence="5 7" id="KW-0274">FAD</keyword>
<evidence type="ECO:0000256" key="4">
    <source>
        <dbReference type="ARBA" id="ARBA00022630"/>
    </source>
</evidence>
<evidence type="ECO:0000313" key="12">
    <source>
        <dbReference type="Proteomes" id="UP000006055"/>
    </source>
</evidence>
<dbReference type="HOGENOM" id="CLU_018204_0_1_7"/>
<evidence type="ECO:0000256" key="1">
    <source>
        <dbReference type="ARBA" id="ARBA00001974"/>
    </source>
</evidence>
<comment type="cofactor">
    <cofactor evidence="1 7">
        <name>FAD</name>
        <dbReference type="ChEBI" id="CHEBI:57692"/>
    </cofactor>
</comment>
<dbReference type="RefSeq" id="WP_014810081.1">
    <property type="nucleotide sequence ID" value="NC_018025.1"/>
</dbReference>
<feature type="domain" description="Acyl-CoA oxidase/dehydrogenase middle" evidence="9">
    <location>
        <begin position="124"/>
        <end position="212"/>
    </location>
</feature>
<dbReference type="SUPFAM" id="SSF56645">
    <property type="entry name" value="Acyl-CoA dehydrogenase NM domain-like"/>
    <property type="match status" value="1"/>
</dbReference>
<feature type="domain" description="Acyl-CoA dehydrogenase/oxidase C-terminal" evidence="8">
    <location>
        <begin position="224"/>
        <end position="371"/>
    </location>
</feature>
<dbReference type="InterPro" id="IPR009075">
    <property type="entry name" value="AcylCo_DH/oxidase_C"/>
</dbReference>
<dbReference type="PIRSF" id="PIRSF016578">
    <property type="entry name" value="HsaA"/>
    <property type="match status" value="1"/>
</dbReference>
<dbReference type="InterPro" id="IPR006091">
    <property type="entry name" value="Acyl-CoA_Oxase/DH_mid-dom"/>
</dbReference>
<dbReference type="Pfam" id="PF02771">
    <property type="entry name" value="Acyl-CoA_dh_N"/>
    <property type="match status" value="1"/>
</dbReference>
<accession>I4C5U7</accession>
<dbReference type="InterPro" id="IPR009100">
    <property type="entry name" value="AcylCoA_DH/oxidase_NM_dom_sf"/>
</dbReference>
<keyword evidence="6 7" id="KW-0560">Oxidoreductase</keyword>
<reference evidence="12" key="1">
    <citation type="submission" date="2012-06" db="EMBL/GenBank/DDBJ databases">
        <title>Complete sequence of chromosome of Desulfomonile tiedjei DSM 6799.</title>
        <authorList>
            <person name="Lucas S."/>
            <person name="Copeland A."/>
            <person name="Lapidus A."/>
            <person name="Glavina del Rio T."/>
            <person name="Dalin E."/>
            <person name="Tice H."/>
            <person name="Bruce D."/>
            <person name="Goodwin L."/>
            <person name="Pitluck S."/>
            <person name="Peters L."/>
            <person name="Ovchinnikova G."/>
            <person name="Zeytun A."/>
            <person name="Lu M."/>
            <person name="Kyrpides N."/>
            <person name="Mavromatis K."/>
            <person name="Ivanova N."/>
            <person name="Brettin T."/>
            <person name="Detter J.C."/>
            <person name="Han C."/>
            <person name="Larimer F."/>
            <person name="Land M."/>
            <person name="Hauser L."/>
            <person name="Markowitz V."/>
            <person name="Cheng J.-F."/>
            <person name="Hugenholtz P."/>
            <person name="Woyke T."/>
            <person name="Wu D."/>
            <person name="Spring S."/>
            <person name="Schroeder M."/>
            <person name="Brambilla E."/>
            <person name="Klenk H.-P."/>
            <person name="Eisen J.A."/>
        </authorList>
    </citation>
    <scope>NUCLEOTIDE SEQUENCE [LARGE SCALE GENOMIC DNA]</scope>
    <source>
        <strain evidence="12">ATCC 49306 / DSM 6799 / DCB-1</strain>
    </source>
</reference>
<dbReference type="OrthoDB" id="9765339at2"/>
<dbReference type="InterPro" id="IPR036250">
    <property type="entry name" value="AcylCo_DH-like_C"/>
</dbReference>
<evidence type="ECO:0000256" key="6">
    <source>
        <dbReference type="ARBA" id="ARBA00023002"/>
    </source>
</evidence>
<evidence type="ECO:0000313" key="11">
    <source>
        <dbReference type="EMBL" id="AFM24938.1"/>
    </source>
</evidence>
<dbReference type="Proteomes" id="UP000006055">
    <property type="component" value="Chromosome"/>
</dbReference>
<dbReference type="KEGG" id="dti:Desti_2247"/>
<evidence type="ECO:0000256" key="7">
    <source>
        <dbReference type="RuleBase" id="RU362125"/>
    </source>
</evidence>
<evidence type="ECO:0000259" key="9">
    <source>
        <dbReference type="Pfam" id="PF02770"/>
    </source>
</evidence>
<dbReference type="InterPro" id="IPR037069">
    <property type="entry name" value="AcylCoA_DH/ox_N_sf"/>
</dbReference>
<dbReference type="InterPro" id="IPR013786">
    <property type="entry name" value="AcylCoA_DH/ox_N"/>
</dbReference>
<evidence type="ECO:0000256" key="5">
    <source>
        <dbReference type="ARBA" id="ARBA00022827"/>
    </source>
</evidence>
<dbReference type="Gene3D" id="1.10.540.10">
    <property type="entry name" value="Acyl-CoA dehydrogenase/oxidase, N-terminal domain"/>
    <property type="match status" value="1"/>
</dbReference>
<dbReference type="PANTHER" id="PTHR43884:SF40">
    <property type="entry name" value="ACYL-COA DEHYDROGENASE"/>
    <property type="match status" value="1"/>
</dbReference>
<organism evidence="11 12">
    <name type="scientific">Desulfomonile tiedjei (strain ATCC 49306 / DSM 6799 / DCB-1)</name>
    <dbReference type="NCBI Taxonomy" id="706587"/>
    <lineage>
        <taxon>Bacteria</taxon>
        <taxon>Pseudomonadati</taxon>
        <taxon>Thermodesulfobacteriota</taxon>
        <taxon>Desulfomonilia</taxon>
        <taxon>Desulfomonilales</taxon>
        <taxon>Desulfomonilaceae</taxon>
        <taxon>Desulfomonile</taxon>
    </lineage>
</organism>
<dbReference type="FunFam" id="1.20.140.10:FF:000001">
    <property type="entry name" value="Acyl-CoA dehydrogenase"/>
    <property type="match status" value="1"/>
</dbReference>
<proteinExistence type="inferred from homology"/>
<dbReference type="eggNOG" id="COG1960">
    <property type="taxonomic scope" value="Bacteria"/>
</dbReference>
<dbReference type="AlphaFoldDB" id="I4C5U7"/>
<evidence type="ECO:0000259" key="10">
    <source>
        <dbReference type="Pfam" id="PF02771"/>
    </source>
</evidence>
<keyword evidence="12" id="KW-1185">Reference proteome</keyword>
<comment type="subunit">
    <text evidence="3">Homotetramer.</text>
</comment>
<dbReference type="Pfam" id="PF00441">
    <property type="entry name" value="Acyl-CoA_dh_1"/>
    <property type="match status" value="1"/>
</dbReference>
<evidence type="ECO:0000256" key="2">
    <source>
        <dbReference type="ARBA" id="ARBA00009347"/>
    </source>
</evidence>
<name>I4C5U7_DESTA</name>
<gene>
    <name evidence="11" type="ordered locus">Desti_2247</name>
</gene>
<dbReference type="PANTHER" id="PTHR43884">
    <property type="entry name" value="ACYL-COA DEHYDROGENASE"/>
    <property type="match status" value="1"/>
</dbReference>
<dbReference type="STRING" id="706587.Desti_2247"/>
<dbReference type="GO" id="GO:0050660">
    <property type="term" value="F:flavin adenine dinucleotide binding"/>
    <property type="evidence" value="ECO:0007669"/>
    <property type="project" value="InterPro"/>
</dbReference>
<evidence type="ECO:0000256" key="3">
    <source>
        <dbReference type="ARBA" id="ARBA00011881"/>
    </source>
</evidence>
<protein>
    <submittedName>
        <fullName evidence="11">Acyl-CoA dehydrogenase</fullName>
    </submittedName>
</protein>
<dbReference type="SUPFAM" id="SSF47203">
    <property type="entry name" value="Acyl-CoA dehydrogenase C-terminal domain-like"/>
    <property type="match status" value="1"/>
</dbReference>
<dbReference type="InterPro" id="IPR046373">
    <property type="entry name" value="Acyl-CoA_Oxase/DH_mid-dom_sf"/>
</dbReference>
<keyword evidence="4 7" id="KW-0285">Flavoprotein</keyword>